<keyword evidence="1" id="KW-0805">Transcription regulation</keyword>
<feature type="transmembrane region" description="Helical" evidence="4">
    <location>
        <begin position="6"/>
        <end position="26"/>
    </location>
</feature>
<evidence type="ECO:0000256" key="4">
    <source>
        <dbReference type="SAM" id="Phobius"/>
    </source>
</evidence>
<evidence type="ECO:0000256" key="2">
    <source>
        <dbReference type="ARBA" id="ARBA00023125"/>
    </source>
</evidence>
<keyword evidence="4" id="KW-1133">Transmembrane helix</keyword>
<keyword evidence="6" id="KW-0808">Transferase</keyword>
<dbReference type="GO" id="GO:0003700">
    <property type="term" value="F:DNA-binding transcription factor activity"/>
    <property type="evidence" value="ECO:0007669"/>
    <property type="project" value="InterPro"/>
</dbReference>
<sequence length="374" mass="44175">MDKLSFLEVIAAMAVFVSLLLAVFLLTVKTERKLENRLFAAFLIINAIDISGIFMHLFVDSYNLKAFKISAYLLVMPLFYLYVNAVCYSDFTLKRKHLLHLIPFIVANLMLVPRLYLAEGAAKEAFFTTMWQSPEMFIYQLIGELQFFFYIVAVFMILKRYKKIYLENYTNPNTLLYKWLFQLTLIFLFIHVCIIFKNIIRYTAYNDLFIWLHILAGTSFLLAACWFILKALHYPELFRRIDSTLQPTKDFAEMLETENTTDETKRFQIEQLKKFMVEKEPFLEPSLTIQELADQVNIPVRELSVLINHHLNQHFFDFVNEYRVKKAMTMLKDPTKKEYTVLEILYEVGFNSKSSFHTSFKKYTNTTPTAFINN</sequence>
<keyword evidence="6" id="KW-0418">Kinase</keyword>
<dbReference type="PANTHER" id="PTHR43280:SF29">
    <property type="entry name" value="ARAC-FAMILY TRANSCRIPTIONAL REGULATOR"/>
    <property type="match status" value="1"/>
</dbReference>
<dbReference type="GO" id="GO:0043565">
    <property type="term" value="F:sequence-specific DNA binding"/>
    <property type="evidence" value="ECO:0007669"/>
    <property type="project" value="InterPro"/>
</dbReference>
<dbReference type="Pfam" id="PF12833">
    <property type="entry name" value="HTH_18"/>
    <property type="match status" value="1"/>
</dbReference>
<feature type="transmembrane region" description="Helical" evidence="4">
    <location>
        <begin position="137"/>
        <end position="158"/>
    </location>
</feature>
<feature type="transmembrane region" description="Helical" evidence="4">
    <location>
        <begin position="208"/>
        <end position="229"/>
    </location>
</feature>
<dbReference type="InterPro" id="IPR009057">
    <property type="entry name" value="Homeodomain-like_sf"/>
</dbReference>
<dbReference type="Proteomes" id="UP000028705">
    <property type="component" value="Unassembled WGS sequence"/>
</dbReference>
<feature type="transmembrane region" description="Helical" evidence="4">
    <location>
        <begin position="71"/>
        <end position="91"/>
    </location>
</feature>
<keyword evidence="2" id="KW-0238">DNA-binding</keyword>
<protein>
    <submittedName>
        <fullName evidence="6">Histidine kinase</fullName>
    </submittedName>
</protein>
<organism evidence="6 7">
    <name type="scientific">Chryseobacterium soli</name>
    <dbReference type="NCBI Taxonomy" id="445961"/>
    <lineage>
        <taxon>Bacteria</taxon>
        <taxon>Pseudomonadati</taxon>
        <taxon>Bacteroidota</taxon>
        <taxon>Flavobacteriia</taxon>
        <taxon>Flavobacteriales</taxon>
        <taxon>Weeksellaceae</taxon>
        <taxon>Chryseobacterium group</taxon>
        <taxon>Chryseobacterium</taxon>
    </lineage>
</organism>
<evidence type="ECO:0000256" key="1">
    <source>
        <dbReference type="ARBA" id="ARBA00023015"/>
    </source>
</evidence>
<dbReference type="OrthoDB" id="9779074at2"/>
<dbReference type="RefSeq" id="WP_034714855.1">
    <property type="nucleotide sequence ID" value="NZ_JPRH01000011.1"/>
</dbReference>
<feature type="transmembrane region" description="Helical" evidence="4">
    <location>
        <begin position="38"/>
        <end position="59"/>
    </location>
</feature>
<gene>
    <name evidence="6" type="ORF">IW15_20405</name>
</gene>
<comment type="caution">
    <text evidence="6">The sequence shown here is derived from an EMBL/GenBank/DDBJ whole genome shotgun (WGS) entry which is preliminary data.</text>
</comment>
<feature type="transmembrane region" description="Helical" evidence="4">
    <location>
        <begin position="179"/>
        <end position="202"/>
    </location>
</feature>
<dbReference type="GO" id="GO:0016301">
    <property type="term" value="F:kinase activity"/>
    <property type="evidence" value="ECO:0007669"/>
    <property type="project" value="UniProtKB-KW"/>
</dbReference>
<evidence type="ECO:0000313" key="6">
    <source>
        <dbReference type="EMBL" id="KFF10390.1"/>
    </source>
</evidence>
<dbReference type="PANTHER" id="PTHR43280">
    <property type="entry name" value="ARAC-FAMILY TRANSCRIPTIONAL REGULATOR"/>
    <property type="match status" value="1"/>
</dbReference>
<accession>A0A086A126</accession>
<proteinExistence type="predicted"/>
<keyword evidence="4" id="KW-0812">Transmembrane</keyword>
<dbReference type="eggNOG" id="COG2207">
    <property type="taxonomic scope" value="Bacteria"/>
</dbReference>
<dbReference type="InterPro" id="IPR018060">
    <property type="entry name" value="HTH_AraC"/>
</dbReference>
<dbReference type="PROSITE" id="PS01124">
    <property type="entry name" value="HTH_ARAC_FAMILY_2"/>
    <property type="match status" value="1"/>
</dbReference>
<dbReference type="STRING" id="445961.IW15_20405"/>
<evidence type="ECO:0000256" key="3">
    <source>
        <dbReference type="ARBA" id="ARBA00023163"/>
    </source>
</evidence>
<keyword evidence="4" id="KW-0472">Membrane</keyword>
<evidence type="ECO:0000259" key="5">
    <source>
        <dbReference type="PROSITE" id="PS01124"/>
    </source>
</evidence>
<feature type="transmembrane region" description="Helical" evidence="4">
    <location>
        <begin position="98"/>
        <end position="117"/>
    </location>
</feature>
<dbReference type="SUPFAM" id="SSF46689">
    <property type="entry name" value="Homeodomain-like"/>
    <property type="match status" value="1"/>
</dbReference>
<evidence type="ECO:0000313" key="7">
    <source>
        <dbReference type="Proteomes" id="UP000028705"/>
    </source>
</evidence>
<name>A0A086A126_9FLAO</name>
<keyword evidence="7" id="KW-1185">Reference proteome</keyword>
<dbReference type="Gene3D" id="1.10.10.60">
    <property type="entry name" value="Homeodomain-like"/>
    <property type="match status" value="2"/>
</dbReference>
<dbReference type="InterPro" id="IPR018062">
    <property type="entry name" value="HTH_AraC-typ_CS"/>
</dbReference>
<dbReference type="SMART" id="SM00342">
    <property type="entry name" value="HTH_ARAC"/>
    <property type="match status" value="1"/>
</dbReference>
<dbReference type="EMBL" id="JPRH01000011">
    <property type="protein sequence ID" value="KFF10390.1"/>
    <property type="molecule type" value="Genomic_DNA"/>
</dbReference>
<reference evidence="6 7" key="1">
    <citation type="submission" date="2014-07" db="EMBL/GenBank/DDBJ databases">
        <title>Genome of Chryseobacterium soli DSM 19298.</title>
        <authorList>
            <person name="Stropko S.J."/>
            <person name="Pipes S.E."/>
            <person name="Newman J."/>
        </authorList>
    </citation>
    <scope>NUCLEOTIDE SEQUENCE [LARGE SCALE GENOMIC DNA]</scope>
    <source>
        <strain evidence="6 7">DSM 19298</strain>
    </source>
</reference>
<dbReference type="PROSITE" id="PS00041">
    <property type="entry name" value="HTH_ARAC_FAMILY_1"/>
    <property type="match status" value="1"/>
</dbReference>
<keyword evidence="3" id="KW-0804">Transcription</keyword>
<feature type="domain" description="HTH araC/xylS-type" evidence="5">
    <location>
        <begin position="270"/>
        <end position="374"/>
    </location>
</feature>
<dbReference type="AlphaFoldDB" id="A0A086A126"/>